<evidence type="ECO:0000313" key="2">
    <source>
        <dbReference type="EMBL" id="KKL55894.1"/>
    </source>
</evidence>
<dbReference type="AlphaFoldDB" id="A0A0F9D2Z5"/>
<comment type="caution">
    <text evidence="2">The sequence shown here is derived from an EMBL/GenBank/DDBJ whole genome shotgun (WGS) entry which is preliminary data.</text>
</comment>
<accession>A0A0F9D2Z5</accession>
<organism evidence="2">
    <name type="scientific">marine sediment metagenome</name>
    <dbReference type="NCBI Taxonomy" id="412755"/>
    <lineage>
        <taxon>unclassified sequences</taxon>
        <taxon>metagenomes</taxon>
        <taxon>ecological metagenomes</taxon>
    </lineage>
</organism>
<gene>
    <name evidence="2" type="ORF">LCGC14_2250840</name>
</gene>
<proteinExistence type="predicted"/>
<dbReference type="EMBL" id="LAZR01030674">
    <property type="protein sequence ID" value="KKL55894.1"/>
    <property type="molecule type" value="Genomic_DNA"/>
</dbReference>
<protein>
    <submittedName>
        <fullName evidence="2">Uncharacterized protein</fullName>
    </submittedName>
</protein>
<evidence type="ECO:0000256" key="1">
    <source>
        <dbReference type="SAM" id="MobiDB-lite"/>
    </source>
</evidence>
<sequence length="87" mass="9606">MVPQQTTDEEGQPTTPVILSDGQKWYPKGKTDGLSEEILGNIAQAGKIFNDSEERLARALRYKEGNDNGSPHSKSLQFSNGSYIHIN</sequence>
<reference evidence="2" key="1">
    <citation type="journal article" date="2015" name="Nature">
        <title>Complex archaea that bridge the gap between prokaryotes and eukaryotes.</title>
        <authorList>
            <person name="Spang A."/>
            <person name="Saw J.H."/>
            <person name="Jorgensen S.L."/>
            <person name="Zaremba-Niedzwiedzka K."/>
            <person name="Martijn J."/>
            <person name="Lind A.E."/>
            <person name="van Eijk R."/>
            <person name="Schleper C."/>
            <person name="Guy L."/>
            <person name="Ettema T.J."/>
        </authorList>
    </citation>
    <scope>NUCLEOTIDE SEQUENCE</scope>
</reference>
<feature type="region of interest" description="Disordered" evidence="1">
    <location>
        <begin position="63"/>
        <end position="87"/>
    </location>
</feature>
<feature type="compositionally biased region" description="Polar residues" evidence="1">
    <location>
        <begin position="1"/>
        <end position="17"/>
    </location>
</feature>
<feature type="region of interest" description="Disordered" evidence="1">
    <location>
        <begin position="1"/>
        <end position="26"/>
    </location>
</feature>
<name>A0A0F9D2Z5_9ZZZZ</name>
<feature type="compositionally biased region" description="Polar residues" evidence="1">
    <location>
        <begin position="67"/>
        <end position="87"/>
    </location>
</feature>